<name>R1E3I2_NANST</name>
<reference evidence="1 2" key="1">
    <citation type="submission" date="2013-02" db="EMBL/GenBank/DDBJ databases">
        <title>Insights into archaeal evolution and symbiosis from the genomes of a Nanoarchaeon and its crenarchaeal host from Yellowstone National Park.</title>
        <authorList>
            <person name="Podar M."/>
            <person name="Makarova K.S."/>
            <person name="Graham D.E."/>
            <person name="Wolf Y.I."/>
            <person name="Koonin E.V."/>
            <person name="Reysenbach A.-L."/>
        </authorList>
    </citation>
    <scope>NUCLEOTIDE SEQUENCE [LARGE SCALE GENOMIC DNA]</scope>
</reference>
<evidence type="ECO:0000313" key="2">
    <source>
        <dbReference type="Proteomes" id="UP000053279"/>
    </source>
</evidence>
<accession>R1E3I2</accession>
<dbReference type="Proteomes" id="UP000053279">
    <property type="component" value="Unassembled WGS sequence"/>
</dbReference>
<comment type="caution">
    <text evidence="1">The sequence shown here is derived from an EMBL/GenBank/DDBJ whole genome shotgun (WGS) entry which is preliminary data.</text>
</comment>
<evidence type="ECO:0008006" key="3">
    <source>
        <dbReference type="Google" id="ProtNLM"/>
    </source>
</evidence>
<organism evidence="1 2">
    <name type="scientific">Nanobsidianus stetteri</name>
    <dbReference type="NCBI Taxonomy" id="1294122"/>
    <lineage>
        <taxon>Archaea</taxon>
        <taxon>Nanobdellota</taxon>
        <taxon>Candidatus Nanoarchaeia</taxon>
        <taxon>Nanoarchaeales</taxon>
        <taxon>Nanopusillaceae</taxon>
        <taxon>Candidatus Nanobsidianus</taxon>
    </lineage>
</organism>
<dbReference type="EMBL" id="APJZ01000007">
    <property type="protein sequence ID" value="EOD42203.1"/>
    <property type="molecule type" value="Genomic_DNA"/>
</dbReference>
<keyword evidence="2" id="KW-1185">Reference proteome</keyword>
<proteinExistence type="predicted"/>
<sequence>MSPQNDYKLTDKATIKNLESILKILGDVKPVLIGGIAVAAYAHYYNIDYDRKTRDIDFIINESKKIDTKVMIYKKLSDVSIKEGQIFGYDGIEIEYRDGPSISILFKDKEVPYNEIELKMGKRKVKLYIAKMEYLLVDKIFTYLDRGEEKDLKDIEILSYLMKKYGYDKGLLDKIFDEYSKEYKKYSLEAKNIMEKILSE</sequence>
<gene>
    <name evidence="1" type="ORF">Nst1_620</name>
</gene>
<protein>
    <recommendedName>
        <fullName evidence="3">Nucleotidyltransferase</fullName>
    </recommendedName>
</protein>
<evidence type="ECO:0000313" key="1">
    <source>
        <dbReference type="EMBL" id="EOD42203.1"/>
    </source>
</evidence>
<dbReference type="AlphaFoldDB" id="R1E3I2"/>